<keyword evidence="2" id="KW-0238">DNA-binding</keyword>
<dbReference type="GO" id="GO:0003677">
    <property type="term" value="F:DNA binding"/>
    <property type="evidence" value="ECO:0007669"/>
    <property type="project" value="UniProtKB-KW"/>
</dbReference>
<name>A0A1F6UQH0_9BACT</name>
<evidence type="ECO:0000256" key="2">
    <source>
        <dbReference type="ARBA" id="ARBA00023125"/>
    </source>
</evidence>
<evidence type="ECO:0000313" key="6">
    <source>
        <dbReference type="Proteomes" id="UP000177869"/>
    </source>
</evidence>
<dbReference type="SMART" id="SM00418">
    <property type="entry name" value="HTH_ARSR"/>
    <property type="match status" value="1"/>
</dbReference>
<dbReference type="AlphaFoldDB" id="A0A1F6UQH0"/>
<dbReference type="PROSITE" id="PS50987">
    <property type="entry name" value="HTH_ARSR_2"/>
    <property type="match status" value="1"/>
</dbReference>
<dbReference type="EMBL" id="MFTI01000030">
    <property type="protein sequence ID" value="OGI59616.1"/>
    <property type="molecule type" value="Genomic_DNA"/>
</dbReference>
<feature type="domain" description="HTH arsR-type" evidence="4">
    <location>
        <begin position="1"/>
        <end position="90"/>
    </location>
</feature>
<organism evidence="5 6">
    <name type="scientific">Candidatus Nomurabacteria bacterium RIFCSPHIGHO2_01_FULL_38_19</name>
    <dbReference type="NCBI Taxonomy" id="1801732"/>
    <lineage>
        <taxon>Bacteria</taxon>
        <taxon>Candidatus Nomuraibacteriota</taxon>
    </lineage>
</organism>
<dbReference type="CDD" id="cd00090">
    <property type="entry name" value="HTH_ARSR"/>
    <property type="match status" value="1"/>
</dbReference>
<evidence type="ECO:0000256" key="3">
    <source>
        <dbReference type="ARBA" id="ARBA00023163"/>
    </source>
</evidence>
<accession>A0A1F6UQH0</accession>
<evidence type="ECO:0000256" key="1">
    <source>
        <dbReference type="ARBA" id="ARBA00023015"/>
    </source>
</evidence>
<evidence type="ECO:0000259" key="4">
    <source>
        <dbReference type="PROSITE" id="PS50987"/>
    </source>
</evidence>
<dbReference type="InterPro" id="IPR051011">
    <property type="entry name" value="Metal_resp_trans_reg"/>
</dbReference>
<dbReference type="InterPro" id="IPR001845">
    <property type="entry name" value="HTH_ArsR_DNA-bd_dom"/>
</dbReference>
<dbReference type="SUPFAM" id="SSF46785">
    <property type="entry name" value="Winged helix' DNA-binding domain"/>
    <property type="match status" value="1"/>
</dbReference>
<keyword evidence="1" id="KW-0805">Transcription regulation</keyword>
<dbReference type="GO" id="GO:0003700">
    <property type="term" value="F:DNA-binding transcription factor activity"/>
    <property type="evidence" value="ECO:0007669"/>
    <property type="project" value="InterPro"/>
</dbReference>
<proteinExistence type="predicted"/>
<dbReference type="InterPro" id="IPR011991">
    <property type="entry name" value="ArsR-like_HTH"/>
</dbReference>
<dbReference type="PANTHER" id="PTHR43132:SF2">
    <property type="entry name" value="ARSENICAL RESISTANCE OPERON REPRESSOR ARSR-RELATED"/>
    <property type="match status" value="1"/>
</dbReference>
<dbReference type="InterPro" id="IPR036388">
    <property type="entry name" value="WH-like_DNA-bd_sf"/>
</dbReference>
<dbReference type="Pfam" id="PF01022">
    <property type="entry name" value="HTH_5"/>
    <property type="match status" value="1"/>
</dbReference>
<dbReference type="Proteomes" id="UP000177869">
    <property type="component" value="Unassembled WGS sequence"/>
</dbReference>
<dbReference type="PANTHER" id="PTHR43132">
    <property type="entry name" value="ARSENICAL RESISTANCE OPERON REPRESSOR ARSR-RELATED"/>
    <property type="match status" value="1"/>
</dbReference>
<dbReference type="InterPro" id="IPR036390">
    <property type="entry name" value="WH_DNA-bd_sf"/>
</dbReference>
<gene>
    <name evidence="5" type="ORF">A2814_03020</name>
</gene>
<dbReference type="STRING" id="1801732.A2814_03020"/>
<sequence length="90" mass="10630">MSLPYKKIEKIVKGFANHRRIQILELLRKKPNLSVDDVSKNLNVGFFTISDHLRKLADTRLVEKRYKGRFVIHNLTKRGNNILSFCKMFK</sequence>
<protein>
    <recommendedName>
        <fullName evidence="4">HTH arsR-type domain-containing protein</fullName>
    </recommendedName>
</protein>
<evidence type="ECO:0000313" key="5">
    <source>
        <dbReference type="EMBL" id="OGI59616.1"/>
    </source>
</evidence>
<reference evidence="5 6" key="1">
    <citation type="journal article" date="2016" name="Nat. Commun.">
        <title>Thousands of microbial genomes shed light on interconnected biogeochemical processes in an aquifer system.</title>
        <authorList>
            <person name="Anantharaman K."/>
            <person name="Brown C.T."/>
            <person name="Hug L.A."/>
            <person name="Sharon I."/>
            <person name="Castelle C.J."/>
            <person name="Probst A.J."/>
            <person name="Thomas B.C."/>
            <person name="Singh A."/>
            <person name="Wilkins M.J."/>
            <person name="Karaoz U."/>
            <person name="Brodie E.L."/>
            <person name="Williams K.H."/>
            <person name="Hubbard S.S."/>
            <person name="Banfield J.F."/>
        </authorList>
    </citation>
    <scope>NUCLEOTIDE SEQUENCE [LARGE SCALE GENOMIC DNA]</scope>
</reference>
<comment type="caution">
    <text evidence="5">The sequence shown here is derived from an EMBL/GenBank/DDBJ whole genome shotgun (WGS) entry which is preliminary data.</text>
</comment>
<keyword evidence="3" id="KW-0804">Transcription</keyword>
<dbReference type="Gene3D" id="1.10.10.10">
    <property type="entry name" value="Winged helix-like DNA-binding domain superfamily/Winged helix DNA-binding domain"/>
    <property type="match status" value="1"/>
</dbReference>